<dbReference type="Proteomes" id="UP000653099">
    <property type="component" value="Unassembled WGS sequence"/>
</dbReference>
<sequence length="127" mass="13989">MSFGASRRLDSRADEAADRVREVAEEDRAEAVATLAYELVNDDDLLEDALEAEHRLDSRAHQRRKEVLGEGGSPRSDSVLEGLQAARRQATEAVDDRVEELVRQAIDADVPVDEESDDEDEAGEVVA</sequence>
<reference evidence="2" key="2">
    <citation type="submission" date="2020-09" db="EMBL/GenBank/DDBJ databases">
        <authorList>
            <person name="Sun Q."/>
            <person name="Ohkuma M."/>
        </authorList>
    </citation>
    <scope>NUCLEOTIDE SEQUENCE</scope>
    <source>
        <strain evidence="2">JCM 14359</strain>
    </source>
</reference>
<gene>
    <name evidence="2" type="ORF">GCM10008995_29250</name>
</gene>
<protein>
    <submittedName>
        <fullName evidence="2">Uncharacterized protein</fullName>
    </submittedName>
</protein>
<dbReference type="EMBL" id="BMOC01000036">
    <property type="protein sequence ID" value="GGJ17606.1"/>
    <property type="molecule type" value="Genomic_DNA"/>
</dbReference>
<reference evidence="2" key="1">
    <citation type="journal article" date="2014" name="Int. J. Syst. Evol. Microbiol.">
        <title>Complete genome sequence of Corynebacterium casei LMG S-19264T (=DSM 44701T), isolated from a smear-ripened cheese.</title>
        <authorList>
            <consortium name="US DOE Joint Genome Institute (JGI-PGF)"/>
            <person name="Walter F."/>
            <person name="Albersmeier A."/>
            <person name="Kalinowski J."/>
            <person name="Ruckert C."/>
        </authorList>
    </citation>
    <scope>NUCLEOTIDE SEQUENCE</scope>
    <source>
        <strain evidence="2">JCM 14359</strain>
    </source>
</reference>
<proteinExistence type="predicted"/>
<feature type="compositionally biased region" description="Acidic residues" evidence="1">
    <location>
        <begin position="110"/>
        <end position="127"/>
    </location>
</feature>
<evidence type="ECO:0000256" key="1">
    <source>
        <dbReference type="SAM" id="MobiDB-lite"/>
    </source>
</evidence>
<accession>A0A830ERR5</accession>
<feature type="region of interest" description="Disordered" evidence="1">
    <location>
        <begin position="54"/>
        <end position="127"/>
    </location>
</feature>
<name>A0A830ERR5_9EURY</name>
<keyword evidence="3" id="KW-1185">Reference proteome</keyword>
<evidence type="ECO:0000313" key="2">
    <source>
        <dbReference type="EMBL" id="GGJ17606.1"/>
    </source>
</evidence>
<comment type="caution">
    <text evidence="2">The sequence shown here is derived from an EMBL/GenBank/DDBJ whole genome shotgun (WGS) entry which is preliminary data.</text>
</comment>
<evidence type="ECO:0000313" key="3">
    <source>
        <dbReference type="Proteomes" id="UP000653099"/>
    </source>
</evidence>
<organism evidence="2 3">
    <name type="scientific">Halobellus salinus</name>
    <dbReference type="NCBI Taxonomy" id="931585"/>
    <lineage>
        <taxon>Archaea</taxon>
        <taxon>Methanobacteriati</taxon>
        <taxon>Methanobacteriota</taxon>
        <taxon>Stenosarchaea group</taxon>
        <taxon>Halobacteria</taxon>
        <taxon>Halobacteriales</taxon>
        <taxon>Haloferacaceae</taxon>
        <taxon>Halobellus</taxon>
    </lineage>
</organism>
<feature type="compositionally biased region" description="Basic and acidic residues" evidence="1">
    <location>
        <begin position="54"/>
        <end position="68"/>
    </location>
</feature>
<dbReference type="AlphaFoldDB" id="A0A830ERR5"/>
<dbReference type="RefSeq" id="WP_188788763.1">
    <property type="nucleotide sequence ID" value="NZ_BMOC01000036.1"/>
</dbReference>